<gene>
    <name evidence="1" type="ORF">EXIGLDRAFT_779776</name>
</gene>
<dbReference type="SUPFAM" id="SSF54686">
    <property type="entry name" value="Ribosomal protein L16p/L10e"/>
    <property type="match status" value="1"/>
</dbReference>
<dbReference type="Proteomes" id="UP000077266">
    <property type="component" value="Unassembled WGS sequence"/>
</dbReference>
<accession>A0A165BWL1</accession>
<sequence length="90" mass="9897">MSALQDVPVGMCAWDKSYDAASRGDIGQIILSICCKDWNAHVVQEALRRTHYKIPSRPKIILSVLHARHEAQAPAGVGTSAFTHCTPSRR</sequence>
<dbReference type="AlphaFoldDB" id="A0A165BWL1"/>
<name>A0A165BWL1_EXIGL</name>
<dbReference type="InterPro" id="IPR001197">
    <property type="entry name" value="Ribosomal_uL16_euk_arch"/>
</dbReference>
<dbReference type="InParanoid" id="A0A165BWL1"/>
<dbReference type="OrthoDB" id="10258869at2759"/>
<dbReference type="GO" id="GO:0006412">
    <property type="term" value="P:translation"/>
    <property type="evidence" value="ECO:0007669"/>
    <property type="project" value="InterPro"/>
</dbReference>
<keyword evidence="2" id="KW-1185">Reference proteome</keyword>
<reference evidence="1 2" key="1">
    <citation type="journal article" date="2016" name="Mol. Biol. Evol.">
        <title>Comparative Genomics of Early-Diverging Mushroom-Forming Fungi Provides Insights into the Origins of Lignocellulose Decay Capabilities.</title>
        <authorList>
            <person name="Nagy L.G."/>
            <person name="Riley R."/>
            <person name="Tritt A."/>
            <person name="Adam C."/>
            <person name="Daum C."/>
            <person name="Floudas D."/>
            <person name="Sun H."/>
            <person name="Yadav J.S."/>
            <person name="Pangilinan J."/>
            <person name="Larsson K.H."/>
            <person name="Matsuura K."/>
            <person name="Barry K."/>
            <person name="Labutti K."/>
            <person name="Kuo R."/>
            <person name="Ohm R.A."/>
            <person name="Bhattacharya S.S."/>
            <person name="Shirouzu T."/>
            <person name="Yoshinaga Y."/>
            <person name="Martin F.M."/>
            <person name="Grigoriev I.V."/>
            <person name="Hibbett D.S."/>
        </authorList>
    </citation>
    <scope>NUCLEOTIDE SEQUENCE [LARGE SCALE GENOMIC DNA]</scope>
    <source>
        <strain evidence="1 2">HHB12029</strain>
    </source>
</reference>
<evidence type="ECO:0000313" key="1">
    <source>
        <dbReference type="EMBL" id="KZV81374.1"/>
    </source>
</evidence>
<evidence type="ECO:0000313" key="2">
    <source>
        <dbReference type="Proteomes" id="UP000077266"/>
    </source>
</evidence>
<dbReference type="Gene3D" id="3.90.1170.10">
    <property type="entry name" value="Ribosomal protein L10e/L16"/>
    <property type="match status" value="1"/>
</dbReference>
<dbReference type="PANTHER" id="PTHR11726">
    <property type="entry name" value="60S RIBOSOMAL PROTEIN L10"/>
    <property type="match status" value="1"/>
</dbReference>
<dbReference type="GO" id="GO:0005840">
    <property type="term" value="C:ribosome"/>
    <property type="evidence" value="ECO:0007669"/>
    <property type="project" value="InterPro"/>
</dbReference>
<organism evidence="1 2">
    <name type="scientific">Exidia glandulosa HHB12029</name>
    <dbReference type="NCBI Taxonomy" id="1314781"/>
    <lineage>
        <taxon>Eukaryota</taxon>
        <taxon>Fungi</taxon>
        <taxon>Dikarya</taxon>
        <taxon>Basidiomycota</taxon>
        <taxon>Agaricomycotina</taxon>
        <taxon>Agaricomycetes</taxon>
        <taxon>Auriculariales</taxon>
        <taxon>Exidiaceae</taxon>
        <taxon>Exidia</taxon>
    </lineage>
</organism>
<proteinExistence type="predicted"/>
<dbReference type="InterPro" id="IPR036920">
    <property type="entry name" value="Ribosomal_uL16_sf"/>
</dbReference>
<dbReference type="STRING" id="1314781.A0A165BWL1"/>
<dbReference type="EMBL" id="KV426396">
    <property type="protein sequence ID" value="KZV81374.1"/>
    <property type="molecule type" value="Genomic_DNA"/>
</dbReference>
<protein>
    <submittedName>
        <fullName evidence="1">Uncharacterized protein</fullName>
    </submittedName>
</protein>
<dbReference type="GO" id="GO:0003735">
    <property type="term" value="F:structural constituent of ribosome"/>
    <property type="evidence" value="ECO:0007669"/>
    <property type="project" value="InterPro"/>
</dbReference>